<comment type="caution">
    <text evidence="1">The sequence shown here is derived from an EMBL/GenBank/DDBJ whole genome shotgun (WGS) entry which is preliminary data.</text>
</comment>
<organism evidence="1 2">
    <name type="scientific">Vreelandella malpeensis</name>
    <dbReference type="NCBI Taxonomy" id="1172368"/>
    <lineage>
        <taxon>Bacteria</taxon>
        <taxon>Pseudomonadati</taxon>
        <taxon>Pseudomonadota</taxon>
        <taxon>Gammaproteobacteria</taxon>
        <taxon>Oceanospirillales</taxon>
        <taxon>Halomonadaceae</taxon>
        <taxon>Vreelandella</taxon>
    </lineage>
</organism>
<accession>A0ABS8DNS0</accession>
<evidence type="ECO:0000313" key="1">
    <source>
        <dbReference type="EMBL" id="MCB8887668.1"/>
    </source>
</evidence>
<dbReference type="Proteomes" id="UP001319882">
    <property type="component" value="Unassembled WGS sequence"/>
</dbReference>
<name>A0ABS8DNS0_9GAMM</name>
<proteinExistence type="predicted"/>
<sequence length="65" mass="7475">MVSHISANQYQHNGFVLRIQEKERNRLQEYAEMLISQQAIERASQFKGARQHARIIRSASAPAPL</sequence>
<reference evidence="1 2" key="1">
    <citation type="journal article" date="2021" name="Sci. Rep.">
        <title>Genome analysis of a halophilic bacterium Halomonas malpeensis YU-PRIM-29(T) reveals its exopolysaccharide and pigment producing capabilities.</title>
        <authorList>
            <person name="Athmika"/>
            <person name="Ghate S.D."/>
            <person name="Arun A.B."/>
            <person name="Rao S.S."/>
            <person name="Kumar S.T.A."/>
            <person name="Kandiyil M.K."/>
            <person name="Saptami K."/>
            <person name="Rekha P.D."/>
        </authorList>
    </citation>
    <scope>NUCLEOTIDE SEQUENCE [LARGE SCALE GENOMIC DNA]</scope>
    <source>
        <strain evidence="2">prim 29</strain>
    </source>
</reference>
<gene>
    <name evidence="1" type="ORF">GEV37_00810</name>
</gene>
<dbReference type="RefSeq" id="WP_227388269.1">
    <property type="nucleotide sequence ID" value="NZ_JBHSCJ010000003.1"/>
</dbReference>
<dbReference type="EMBL" id="WHVL01000001">
    <property type="protein sequence ID" value="MCB8887668.1"/>
    <property type="molecule type" value="Genomic_DNA"/>
</dbReference>
<evidence type="ECO:0000313" key="2">
    <source>
        <dbReference type="Proteomes" id="UP001319882"/>
    </source>
</evidence>
<protein>
    <submittedName>
        <fullName evidence="1">Uncharacterized protein</fullName>
    </submittedName>
</protein>
<keyword evidence="2" id="KW-1185">Reference proteome</keyword>